<name>A0AAE0GGK6_9CHLO</name>
<reference evidence="2 3" key="1">
    <citation type="journal article" date="2015" name="Genome Biol. Evol.">
        <title>Comparative Genomics of a Bacterivorous Green Alga Reveals Evolutionary Causalities and Consequences of Phago-Mixotrophic Mode of Nutrition.</title>
        <authorList>
            <person name="Burns J.A."/>
            <person name="Paasch A."/>
            <person name="Narechania A."/>
            <person name="Kim E."/>
        </authorList>
    </citation>
    <scope>NUCLEOTIDE SEQUENCE [LARGE SCALE GENOMIC DNA]</scope>
    <source>
        <strain evidence="2 3">PLY_AMNH</strain>
    </source>
</reference>
<feature type="transmembrane region" description="Helical" evidence="1">
    <location>
        <begin position="14"/>
        <end position="33"/>
    </location>
</feature>
<evidence type="ECO:0000256" key="1">
    <source>
        <dbReference type="SAM" id="Phobius"/>
    </source>
</evidence>
<sequence length="173" mass="19324">MKVALVESLRDNRFFYTVAAYGTYLLVGPWVFIDIMPTHLVAESEFIMPGRLLPGKLALGIDRPLTANFDTFIITTVILLHVQLPTYVWLVGYRARKTLQHRISGFHIAQQRPFWWSGWIGCYALIAGAYCCFVLHGAYGLRTLALSPALAGLLPNVLIAHGIIGPATRGRKR</sequence>
<evidence type="ECO:0000313" key="3">
    <source>
        <dbReference type="Proteomes" id="UP001190700"/>
    </source>
</evidence>
<dbReference type="AlphaFoldDB" id="A0AAE0GGK6"/>
<feature type="transmembrane region" description="Helical" evidence="1">
    <location>
        <begin position="145"/>
        <end position="164"/>
    </location>
</feature>
<evidence type="ECO:0000313" key="2">
    <source>
        <dbReference type="EMBL" id="KAK3277663.1"/>
    </source>
</evidence>
<protein>
    <submittedName>
        <fullName evidence="2">Uncharacterized protein</fullName>
    </submittedName>
</protein>
<keyword evidence="1" id="KW-0812">Transmembrane</keyword>
<keyword evidence="3" id="KW-1185">Reference proteome</keyword>
<feature type="transmembrane region" description="Helical" evidence="1">
    <location>
        <begin position="114"/>
        <end position="139"/>
    </location>
</feature>
<feature type="transmembrane region" description="Helical" evidence="1">
    <location>
        <begin position="72"/>
        <end position="93"/>
    </location>
</feature>
<comment type="caution">
    <text evidence="2">The sequence shown here is derived from an EMBL/GenBank/DDBJ whole genome shotgun (WGS) entry which is preliminary data.</text>
</comment>
<accession>A0AAE0GGK6</accession>
<keyword evidence="1" id="KW-0472">Membrane</keyword>
<keyword evidence="1" id="KW-1133">Transmembrane helix</keyword>
<gene>
    <name evidence="2" type="ORF">CYMTET_14339</name>
</gene>
<dbReference type="Proteomes" id="UP001190700">
    <property type="component" value="Unassembled WGS sequence"/>
</dbReference>
<organism evidence="2 3">
    <name type="scientific">Cymbomonas tetramitiformis</name>
    <dbReference type="NCBI Taxonomy" id="36881"/>
    <lineage>
        <taxon>Eukaryota</taxon>
        <taxon>Viridiplantae</taxon>
        <taxon>Chlorophyta</taxon>
        <taxon>Pyramimonadophyceae</taxon>
        <taxon>Pyramimonadales</taxon>
        <taxon>Pyramimonadaceae</taxon>
        <taxon>Cymbomonas</taxon>
    </lineage>
</organism>
<dbReference type="EMBL" id="LGRX02005986">
    <property type="protein sequence ID" value="KAK3277663.1"/>
    <property type="molecule type" value="Genomic_DNA"/>
</dbReference>
<proteinExistence type="predicted"/>